<evidence type="ECO:0000256" key="12">
    <source>
        <dbReference type="PIRSR" id="PIRSR006431-1"/>
    </source>
</evidence>
<protein>
    <recommendedName>
        <fullName evidence="5 11">Proline iminopeptidase</fullName>
        <shortName evidence="11">PIP</shortName>
        <ecNumber evidence="4 11">3.4.11.5</ecNumber>
    </recommendedName>
    <alternativeName>
        <fullName evidence="10 11">Prolyl aminopeptidase</fullName>
    </alternativeName>
</protein>
<evidence type="ECO:0000256" key="8">
    <source>
        <dbReference type="ARBA" id="ARBA00022670"/>
    </source>
</evidence>
<dbReference type="PANTHER" id="PTHR43722:SF1">
    <property type="entry name" value="PROLINE IMINOPEPTIDASE"/>
    <property type="match status" value="1"/>
</dbReference>
<dbReference type="EC" id="3.4.11.5" evidence="4 11"/>
<dbReference type="Gene3D" id="3.40.50.1820">
    <property type="entry name" value="alpha/beta hydrolase"/>
    <property type="match status" value="1"/>
</dbReference>
<feature type="active site" evidence="12">
    <location>
        <position position="290"/>
    </location>
</feature>
<evidence type="ECO:0000256" key="5">
    <source>
        <dbReference type="ARBA" id="ARBA00021843"/>
    </source>
</evidence>
<proteinExistence type="inferred from homology"/>
<evidence type="ECO:0000256" key="3">
    <source>
        <dbReference type="ARBA" id="ARBA00010088"/>
    </source>
</evidence>
<accession>A0A9X1ACF5</accession>
<dbReference type="GO" id="GO:0005737">
    <property type="term" value="C:cytoplasm"/>
    <property type="evidence" value="ECO:0007669"/>
    <property type="project" value="UniProtKB-SubCell"/>
</dbReference>
<evidence type="ECO:0000256" key="10">
    <source>
        <dbReference type="ARBA" id="ARBA00029605"/>
    </source>
</evidence>
<organism evidence="15 16">
    <name type="scientific">Aminobacter anthyllidis</name>
    <dbReference type="NCBI Taxonomy" id="1035067"/>
    <lineage>
        <taxon>Bacteria</taxon>
        <taxon>Pseudomonadati</taxon>
        <taxon>Pseudomonadota</taxon>
        <taxon>Alphaproteobacteria</taxon>
        <taxon>Hyphomicrobiales</taxon>
        <taxon>Phyllobacteriaceae</taxon>
        <taxon>Aminobacter</taxon>
    </lineage>
</organism>
<reference evidence="15" key="1">
    <citation type="journal article" date="2021" name="Microorganisms">
        <title>Phylogenomic Reconstruction and Metabolic Potential of the Genus Aminobacter.</title>
        <authorList>
            <person name="Artuso I."/>
            <person name="Turrini P."/>
            <person name="Pirolo M."/>
            <person name="Lugli G.A."/>
            <person name="Ventura M."/>
            <person name="Visca P."/>
        </authorList>
    </citation>
    <scope>NUCLEOTIDE SEQUENCE</scope>
    <source>
        <strain evidence="15">LMG 26462</strain>
    </source>
</reference>
<dbReference type="PRINTS" id="PR00111">
    <property type="entry name" value="ABHYDROLASE"/>
</dbReference>
<dbReference type="AlphaFoldDB" id="A0A9X1ACF5"/>
<dbReference type="NCBIfam" id="TIGR01249">
    <property type="entry name" value="pro_imino_pep_1"/>
    <property type="match status" value="1"/>
</dbReference>
<comment type="similarity">
    <text evidence="3 11 13">Belongs to the peptidase S33 family.</text>
</comment>
<evidence type="ECO:0000256" key="1">
    <source>
        <dbReference type="ARBA" id="ARBA00001585"/>
    </source>
</evidence>
<dbReference type="InterPro" id="IPR005944">
    <property type="entry name" value="Pro_iminopeptidase"/>
</dbReference>
<keyword evidence="16" id="KW-1185">Reference proteome</keyword>
<dbReference type="Pfam" id="PF00561">
    <property type="entry name" value="Abhydrolase_1"/>
    <property type="match status" value="1"/>
</dbReference>
<evidence type="ECO:0000259" key="14">
    <source>
        <dbReference type="Pfam" id="PF00561"/>
    </source>
</evidence>
<evidence type="ECO:0000256" key="13">
    <source>
        <dbReference type="RuleBase" id="RU003421"/>
    </source>
</evidence>
<dbReference type="GO" id="GO:0006508">
    <property type="term" value="P:proteolysis"/>
    <property type="evidence" value="ECO:0007669"/>
    <property type="project" value="UniProtKB-KW"/>
</dbReference>
<evidence type="ECO:0000256" key="4">
    <source>
        <dbReference type="ARBA" id="ARBA00012568"/>
    </source>
</evidence>
<dbReference type="InterPro" id="IPR029058">
    <property type="entry name" value="AB_hydrolase_fold"/>
</dbReference>
<dbReference type="SUPFAM" id="SSF53474">
    <property type="entry name" value="alpha/beta-Hydrolases"/>
    <property type="match status" value="1"/>
</dbReference>
<dbReference type="PRINTS" id="PR00793">
    <property type="entry name" value="PROAMNOPTASE"/>
</dbReference>
<comment type="caution">
    <text evidence="15">The sequence shown here is derived from an EMBL/GenBank/DDBJ whole genome shotgun (WGS) entry which is preliminary data.</text>
</comment>
<sequence length="353" mass="39477">MRRRWPVSLGVAAVVQDVTDMDTTQALRELWPAIEPYRTGRLRVSALHELYFEESGNPAGKPVVLVHGGPGYGTDPEDRRYFDPSRYRIIAFDQRGAGKSTPLGETKENTTSLLVEDMETLRKKLGLDDWMLFGGSWGTTLSIAYAQSHPDRVTAAILRGIWLNSKAEIDWFMSGVSRFFPETWETFASLLPKGERDDVVPAYAKRLQGDDVALRDAAARAWSRYEGSCSTLTPDPGTMSGFQEPHVVGALARIEASYFINEAFLPPNHLMDNMHRMAKIPGVIVQGRYDMVCPPRTAFEVHKRWPASRLEIIPDAGHSDSEPGIRQALLAATEEFTDRSAILPKDDRRPVFG</sequence>
<evidence type="ECO:0000256" key="11">
    <source>
        <dbReference type="PIRNR" id="PIRNR006431"/>
    </source>
</evidence>
<dbReference type="PANTHER" id="PTHR43722">
    <property type="entry name" value="PROLINE IMINOPEPTIDASE"/>
    <property type="match status" value="1"/>
</dbReference>
<dbReference type="Proteomes" id="UP001138921">
    <property type="component" value="Unassembled WGS sequence"/>
</dbReference>
<keyword evidence="9 11" id="KW-0378">Hydrolase</keyword>
<feature type="domain" description="AB hydrolase-1" evidence="14">
    <location>
        <begin position="61"/>
        <end position="320"/>
    </location>
</feature>
<gene>
    <name evidence="15" type="primary">pip</name>
    <name evidence="15" type="ORF">J1C56_16580</name>
</gene>
<dbReference type="InterPro" id="IPR000073">
    <property type="entry name" value="AB_hydrolase_1"/>
</dbReference>
<feature type="active site" description="Proton donor" evidence="12">
    <location>
        <position position="318"/>
    </location>
</feature>
<evidence type="ECO:0000313" key="15">
    <source>
        <dbReference type="EMBL" id="MBT1157214.1"/>
    </source>
</evidence>
<evidence type="ECO:0000256" key="6">
    <source>
        <dbReference type="ARBA" id="ARBA00022438"/>
    </source>
</evidence>
<keyword evidence="8 11" id="KW-0645">Protease</keyword>
<comment type="subcellular location">
    <subcellularLocation>
        <location evidence="2 11">Cytoplasm</location>
    </subcellularLocation>
</comment>
<dbReference type="PIRSF" id="PIRSF006431">
    <property type="entry name" value="Pept_S33"/>
    <property type="match status" value="1"/>
</dbReference>
<evidence type="ECO:0000256" key="2">
    <source>
        <dbReference type="ARBA" id="ARBA00004496"/>
    </source>
</evidence>
<feature type="active site" description="Nucleophile" evidence="12">
    <location>
        <position position="136"/>
    </location>
</feature>
<evidence type="ECO:0000256" key="9">
    <source>
        <dbReference type="ARBA" id="ARBA00022801"/>
    </source>
</evidence>
<dbReference type="InterPro" id="IPR002410">
    <property type="entry name" value="Peptidase_S33"/>
</dbReference>
<evidence type="ECO:0000313" key="16">
    <source>
        <dbReference type="Proteomes" id="UP001138921"/>
    </source>
</evidence>
<comment type="catalytic activity">
    <reaction evidence="1 11 13">
        <text>Release of N-terminal proline from a peptide.</text>
        <dbReference type="EC" id="3.4.11.5"/>
    </reaction>
</comment>
<evidence type="ECO:0000256" key="7">
    <source>
        <dbReference type="ARBA" id="ARBA00022490"/>
    </source>
</evidence>
<keyword evidence="7 11" id="KW-0963">Cytoplasm</keyword>
<dbReference type="GO" id="GO:0004177">
    <property type="term" value="F:aminopeptidase activity"/>
    <property type="evidence" value="ECO:0007669"/>
    <property type="project" value="UniProtKB-UniRule"/>
</dbReference>
<name>A0A9X1ACF5_9HYPH</name>
<dbReference type="EMBL" id="JAFLWW010000004">
    <property type="protein sequence ID" value="MBT1157214.1"/>
    <property type="molecule type" value="Genomic_DNA"/>
</dbReference>
<reference evidence="15" key="2">
    <citation type="submission" date="2021-03" db="EMBL/GenBank/DDBJ databases">
        <authorList>
            <person name="Artuso I."/>
            <person name="Turrini P."/>
            <person name="Pirolo M."/>
            <person name="Lugli G.A."/>
            <person name="Ventura M."/>
            <person name="Visca P."/>
        </authorList>
    </citation>
    <scope>NUCLEOTIDE SEQUENCE</scope>
    <source>
        <strain evidence="15">LMG 26462</strain>
    </source>
</reference>
<keyword evidence="6 11" id="KW-0031">Aminopeptidase</keyword>